<keyword evidence="1" id="KW-0472">Membrane</keyword>
<sequence length="312" mass="33100">MSGLGTGVLGGVLLHVAGLWTLSALDATGKHLVLAGVPLLMLAWARYALHTALVAVVWWPRRGHALWATRSLPRQLQRGALMVLTTVSFFGVLRHLPLAEATALNFLAPVVLMALAPWLLHEPHRWHRWVGVGIGFLGMLVVVRPGSNLSPLGVALGIANALAFAAFQISTRRVAHDDPLTTNAWGGLVGTVVLTAALPWTWQTLQLSWTDTALLASTGLTGFLGHWLQAAAYRRTPATLLAPYSYLQIVSAVLFGWWVFRQLPDPTTAAGIALICAAGAGVAIVERAMGRRLLAAAAAGDAPTAADAPTVR</sequence>
<reference evidence="3 4" key="2">
    <citation type="journal article" date="2016" name="Science">
        <title>A bacterium that degrades and assimilates poly(ethylene terephthalate).</title>
        <authorList>
            <person name="Yoshida S."/>
            <person name="Hiraga K."/>
            <person name="Takehana T."/>
            <person name="Taniguchi I."/>
            <person name="Yamaji H."/>
            <person name="Maeda Y."/>
            <person name="Toyohara K."/>
            <person name="Miyamoto K."/>
            <person name="Kimura Y."/>
            <person name="Oda K."/>
        </authorList>
    </citation>
    <scope>NUCLEOTIDE SEQUENCE [LARGE SCALE GENOMIC DNA]</scope>
    <source>
        <strain evidence="4">NBRC 110686 / TISTR 2288 / 201-F6</strain>
    </source>
</reference>
<dbReference type="OrthoDB" id="8584557at2"/>
<dbReference type="Gene3D" id="1.10.3730.20">
    <property type="match status" value="1"/>
</dbReference>
<name>A0A0K8P187_PISS1</name>
<feature type="transmembrane region" description="Helical" evidence="1">
    <location>
        <begin position="34"/>
        <end position="59"/>
    </location>
</feature>
<evidence type="ECO:0000313" key="4">
    <source>
        <dbReference type="Proteomes" id="UP000037660"/>
    </source>
</evidence>
<dbReference type="Pfam" id="PF00892">
    <property type="entry name" value="EamA"/>
    <property type="match status" value="2"/>
</dbReference>
<protein>
    <recommendedName>
        <fullName evidence="2">EamA domain-containing protein</fullName>
    </recommendedName>
</protein>
<accession>A0A0K8P187</accession>
<proteinExistence type="predicted"/>
<keyword evidence="1" id="KW-0812">Transmembrane</keyword>
<organism evidence="3 4">
    <name type="scientific">Piscinibacter sakaiensis</name>
    <name type="common">Ideonella sakaiensis</name>
    <dbReference type="NCBI Taxonomy" id="1547922"/>
    <lineage>
        <taxon>Bacteria</taxon>
        <taxon>Pseudomonadati</taxon>
        <taxon>Pseudomonadota</taxon>
        <taxon>Betaproteobacteria</taxon>
        <taxon>Burkholderiales</taxon>
        <taxon>Sphaerotilaceae</taxon>
        <taxon>Piscinibacter</taxon>
    </lineage>
</organism>
<feature type="transmembrane region" description="Helical" evidence="1">
    <location>
        <begin position="240"/>
        <end position="260"/>
    </location>
</feature>
<dbReference type="RefSeq" id="WP_054019962.1">
    <property type="nucleotide sequence ID" value="NZ_BBYR01000030.1"/>
</dbReference>
<reference evidence="4" key="1">
    <citation type="submission" date="2015-07" db="EMBL/GenBank/DDBJ databases">
        <title>Discovery of a poly(ethylene terephthalate assimilation.</title>
        <authorList>
            <person name="Yoshida S."/>
            <person name="Hiraga K."/>
            <person name="Takehana T."/>
            <person name="Taniguchi I."/>
            <person name="Yamaji H."/>
            <person name="Maeda Y."/>
            <person name="Toyohara K."/>
            <person name="Miyamoto K."/>
            <person name="Kimura Y."/>
            <person name="Oda K."/>
        </authorList>
    </citation>
    <scope>NUCLEOTIDE SEQUENCE [LARGE SCALE GENOMIC DNA]</scope>
    <source>
        <strain evidence="4">NBRC 110686 / TISTR 2288 / 201-F6</strain>
    </source>
</reference>
<feature type="transmembrane region" description="Helical" evidence="1">
    <location>
        <begin position="149"/>
        <end position="170"/>
    </location>
</feature>
<dbReference type="STRING" id="1547922.ISF6_1775"/>
<keyword evidence="1" id="KW-1133">Transmembrane helix</keyword>
<dbReference type="GO" id="GO:0016020">
    <property type="term" value="C:membrane"/>
    <property type="evidence" value="ECO:0007669"/>
    <property type="project" value="InterPro"/>
</dbReference>
<dbReference type="SUPFAM" id="SSF103481">
    <property type="entry name" value="Multidrug resistance efflux transporter EmrE"/>
    <property type="match status" value="2"/>
</dbReference>
<feature type="transmembrane region" description="Helical" evidence="1">
    <location>
        <begin position="208"/>
        <end position="228"/>
    </location>
</feature>
<feature type="domain" description="EamA" evidence="2">
    <location>
        <begin position="12"/>
        <end position="143"/>
    </location>
</feature>
<feature type="domain" description="EamA" evidence="2">
    <location>
        <begin position="152"/>
        <end position="278"/>
    </location>
</feature>
<evidence type="ECO:0000313" key="3">
    <source>
        <dbReference type="EMBL" id="GAP35935.1"/>
    </source>
</evidence>
<keyword evidence="4" id="KW-1185">Reference proteome</keyword>
<dbReference type="EMBL" id="BBYR01000030">
    <property type="protein sequence ID" value="GAP35935.1"/>
    <property type="molecule type" value="Genomic_DNA"/>
</dbReference>
<dbReference type="PANTHER" id="PTHR22911:SF103">
    <property type="entry name" value="BLR2811 PROTEIN"/>
    <property type="match status" value="1"/>
</dbReference>
<feature type="transmembrane region" description="Helical" evidence="1">
    <location>
        <begin position="102"/>
        <end position="119"/>
    </location>
</feature>
<dbReference type="Proteomes" id="UP000037660">
    <property type="component" value="Unassembled WGS sequence"/>
</dbReference>
<dbReference type="PANTHER" id="PTHR22911">
    <property type="entry name" value="ACYL-MALONYL CONDENSING ENZYME-RELATED"/>
    <property type="match status" value="1"/>
</dbReference>
<evidence type="ECO:0000259" key="2">
    <source>
        <dbReference type="Pfam" id="PF00892"/>
    </source>
</evidence>
<feature type="transmembrane region" description="Helical" evidence="1">
    <location>
        <begin position="182"/>
        <end position="202"/>
    </location>
</feature>
<feature type="transmembrane region" description="Helical" evidence="1">
    <location>
        <begin position="126"/>
        <end position="143"/>
    </location>
</feature>
<dbReference type="AlphaFoldDB" id="A0A0K8P187"/>
<feature type="transmembrane region" description="Helical" evidence="1">
    <location>
        <begin position="266"/>
        <end position="285"/>
    </location>
</feature>
<gene>
    <name evidence="3" type="ORF">ISF6_1775</name>
</gene>
<comment type="caution">
    <text evidence="3">The sequence shown here is derived from an EMBL/GenBank/DDBJ whole genome shotgun (WGS) entry which is preliminary data.</text>
</comment>
<dbReference type="InterPro" id="IPR000620">
    <property type="entry name" value="EamA_dom"/>
</dbReference>
<feature type="transmembrane region" description="Helical" evidence="1">
    <location>
        <begin position="79"/>
        <end position="96"/>
    </location>
</feature>
<evidence type="ECO:0000256" key="1">
    <source>
        <dbReference type="SAM" id="Phobius"/>
    </source>
</evidence>
<dbReference type="InterPro" id="IPR037185">
    <property type="entry name" value="EmrE-like"/>
</dbReference>